<feature type="compositionally biased region" description="Low complexity" evidence="1">
    <location>
        <begin position="228"/>
        <end position="237"/>
    </location>
</feature>
<dbReference type="EMBL" id="CAUYUJ010018999">
    <property type="protein sequence ID" value="CAK0887922.1"/>
    <property type="molecule type" value="Genomic_DNA"/>
</dbReference>
<organism evidence="2 3">
    <name type="scientific">Prorocentrum cordatum</name>
    <dbReference type="NCBI Taxonomy" id="2364126"/>
    <lineage>
        <taxon>Eukaryota</taxon>
        <taxon>Sar</taxon>
        <taxon>Alveolata</taxon>
        <taxon>Dinophyceae</taxon>
        <taxon>Prorocentrales</taxon>
        <taxon>Prorocentraceae</taxon>
        <taxon>Prorocentrum</taxon>
    </lineage>
</organism>
<sequence>MSQDVEAEAGRNLLGEGEKDDNGDDEEASGQEVAEEAELERHCVAETEAMSQARRQAAEEEDVGQKNNDVTEQCPKVESSAERHRVEEEQEDKAKPEKVPEQPRPAGGEADAEQRDNGEGAEKERKEEHAVGPCSEMEGERALTREPPEHWENVSRASKLEHLEGLGDGAKASPAPAETESPGPAEGEQECHVGLGDVATGSPAPAEEELERREGATGVTRESTAVVAGEEAAAACREGGDEEEEEALPRRG</sequence>
<feature type="compositionally biased region" description="Acidic residues" evidence="1">
    <location>
        <begin position="18"/>
        <end position="38"/>
    </location>
</feature>
<keyword evidence="3" id="KW-1185">Reference proteome</keyword>
<evidence type="ECO:0000313" key="2">
    <source>
        <dbReference type="EMBL" id="CAK0887922.1"/>
    </source>
</evidence>
<evidence type="ECO:0000313" key="3">
    <source>
        <dbReference type="Proteomes" id="UP001189429"/>
    </source>
</evidence>
<feature type="compositionally biased region" description="Basic and acidic residues" evidence="1">
    <location>
        <begin position="112"/>
        <end position="130"/>
    </location>
</feature>
<evidence type="ECO:0000256" key="1">
    <source>
        <dbReference type="SAM" id="MobiDB-lite"/>
    </source>
</evidence>
<name>A0ABN9WR32_9DINO</name>
<accession>A0ABN9WR32</accession>
<reference evidence="2" key="1">
    <citation type="submission" date="2023-10" db="EMBL/GenBank/DDBJ databases">
        <authorList>
            <person name="Chen Y."/>
            <person name="Shah S."/>
            <person name="Dougan E. K."/>
            <person name="Thang M."/>
            <person name="Chan C."/>
        </authorList>
    </citation>
    <scope>NUCLEOTIDE SEQUENCE [LARGE SCALE GENOMIC DNA]</scope>
</reference>
<dbReference type="Proteomes" id="UP001189429">
    <property type="component" value="Unassembled WGS sequence"/>
</dbReference>
<feature type="compositionally biased region" description="Basic and acidic residues" evidence="1">
    <location>
        <begin position="79"/>
        <end position="101"/>
    </location>
</feature>
<gene>
    <name evidence="2" type="ORF">PCOR1329_LOCUS68830</name>
</gene>
<comment type="caution">
    <text evidence="2">The sequence shown here is derived from an EMBL/GenBank/DDBJ whole genome shotgun (WGS) entry which is preliminary data.</text>
</comment>
<protein>
    <submittedName>
        <fullName evidence="2">Uncharacterized protein</fullName>
    </submittedName>
</protein>
<feature type="region of interest" description="Disordered" evidence="1">
    <location>
        <begin position="1"/>
        <end position="252"/>
    </location>
</feature>
<feature type="compositionally biased region" description="Basic and acidic residues" evidence="1">
    <location>
        <begin position="138"/>
        <end position="165"/>
    </location>
</feature>
<proteinExistence type="predicted"/>